<name>A0ABV1RDY9_9ALTE</name>
<comment type="caution">
    <text evidence="1">The sequence shown here is derived from an EMBL/GenBank/DDBJ whole genome shotgun (WGS) entry which is preliminary data.</text>
</comment>
<gene>
    <name evidence="1" type="ORF">ABS311_03730</name>
</gene>
<evidence type="ECO:0000313" key="2">
    <source>
        <dbReference type="Proteomes" id="UP001467690"/>
    </source>
</evidence>
<dbReference type="EMBL" id="JBELOE010000078">
    <property type="protein sequence ID" value="MER2490991.1"/>
    <property type="molecule type" value="Genomic_DNA"/>
</dbReference>
<proteinExistence type="predicted"/>
<protein>
    <submittedName>
        <fullName evidence="1">Nucleoside-binding protein</fullName>
    </submittedName>
</protein>
<organism evidence="1 2">
    <name type="scientific">Catenovulum sediminis</name>
    <dbReference type="NCBI Taxonomy" id="1740262"/>
    <lineage>
        <taxon>Bacteria</taxon>
        <taxon>Pseudomonadati</taxon>
        <taxon>Pseudomonadota</taxon>
        <taxon>Gammaproteobacteria</taxon>
        <taxon>Alteromonadales</taxon>
        <taxon>Alteromonadaceae</taxon>
        <taxon>Catenovulum</taxon>
    </lineage>
</organism>
<dbReference type="Proteomes" id="UP001467690">
    <property type="component" value="Unassembled WGS sequence"/>
</dbReference>
<dbReference type="InterPro" id="IPR036777">
    <property type="entry name" value="Channel_Tsx-like_sf"/>
</dbReference>
<dbReference type="RefSeq" id="WP_350400754.1">
    <property type="nucleotide sequence ID" value="NZ_JBELOE010000078.1"/>
</dbReference>
<dbReference type="SUPFAM" id="SSF111364">
    <property type="entry name" value="Tsx-like channel"/>
    <property type="match status" value="1"/>
</dbReference>
<accession>A0ABV1RDY9</accession>
<evidence type="ECO:0000313" key="1">
    <source>
        <dbReference type="EMBL" id="MER2490991.1"/>
    </source>
</evidence>
<keyword evidence="2" id="KW-1185">Reference proteome</keyword>
<reference evidence="1 2" key="1">
    <citation type="submission" date="2024-06" db="EMBL/GenBank/DDBJ databases">
        <authorList>
            <person name="Chen R.Y."/>
        </authorList>
    </citation>
    <scope>NUCLEOTIDE SEQUENCE [LARGE SCALE GENOMIC DNA]</scope>
    <source>
        <strain evidence="1 2">D2</strain>
    </source>
</reference>
<dbReference type="Gene3D" id="2.40.230.20">
    <property type="entry name" value="Nucleoside-specific channel-forming protein, Tsx-like"/>
    <property type="match status" value="1"/>
</dbReference>
<sequence>MHKVHSFLFHLFVISTMLISVSLSAKTLWSDFSLTALKGKHYQIGDKQRDVFTMEYAAGLNWGDIFVFVDRLQSQNGNSEIYGELSPRINLFSWSDSALKHISFASTIEFKNFTSAIGEGQDMTNYLFGIGSKFQPAYFKFLNVNIYRRFNEFGSDNMQVTLAWALPVGPFYYDGFIDFTNAKDNKSASQNFTSQFKYNLAPIMGLTSKFFVGVEYVHWNNKFGLKGINERNINLLAKFHF</sequence>